<name>A0A164K5X3_9NOCA</name>
<keyword evidence="2" id="KW-1185">Reference proteome</keyword>
<dbReference type="AlphaFoldDB" id="A0A164K5X3"/>
<dbReference type="EMBL" id="LWGR01000013">
    <property type="protein sequence ID" value="KZM71067.1"/>
    <property type="molecule type" value="Genomic_DNA"/>
</dbReference>
<reference evidence="1 2" key="1">
    <citation type="submission" date="2016-04" db="EMBL/GenBank/DDBJ databases">
        <authorList>
            <person name="Evans L.H."/>
            <person name="Alamgir A."/>
            <person name="Owens N."/>
            <person name="Weber N.D."/>
            <person name="Virtaneva K."/>
            <person name="Barbian K."/>
            <person name="Babar A."/>
            <person name="Rosenke K."/>
        </authorList>
    </citation>
    <scope>NUCLEOTIDE SEQUENCE [LARGE SCALE GENOMIC DNA]</scope>
    <source>
        <strain evidence="1 2">IFM 0406</strain>
    </source>
</reference>
<proteinExistence type="predicted"/>
<dbReference type="Gene3D" id="3.15.30.10">
    <property type="entry name" value="putative capsid protein of prophage domain like"/>
    <property type="match status" value="1"/>
</dbReference>
<accession>A0A164K5X3</accession>
<protein>
    <recommendedName>
        <fullName evidence="3">Major capsid protein E</fullName>
    </recommendedName>
</protein>
<sequence>MALVFDGPLVPDDTIIFAREVPTPSEHKLAQFLPDKLVQEQTIRLANVTRVNRTAQFRTFDGSIPQLERDTFDTREVDLLPISVQGMKGELERLQLERMRQQGGNLEAITNAIYDDIEAGVLAIRNRVEVARGELLSTGKMTLNENGVSLTADYKVPAGNFVAPATVWSDVANAKVVTDITSWIEYYTTVNGYAPGGMIISRKTAGYLHRNSEFKSYANQMVSGTPQIVSRSVVNSVLDDFNLPGIADVYDTVINVQGTDTRVIPEGKVIFLPPNPADLGFVAWGITATAMELMSAQQTDMSFQNAPGLVGVVTKSGPPYKESTFVDSLLLPVLQKPEALMVATVA</sequence>
<dbReference type="RefSeq" id="WP_067595187.1">
    <property type="nucleotide sequence ID" value="NZ_JABMCZ010000003.1"/>
</dbReference>
<dbReference type="Pfam" id="PF03864">
    <property type="entry name" value="Phage_cap_E"/>
    <property type="match status" value="1"/>
</dbReference>
<evidence type="ECO:0000313" key="2">
    <source>
        <dbReference type="Proteomes" id="UP000076512"/>
    </source>
</evidence>
<gene>
    <name evidence="1" type="ORF">AWN90_41870</name>
</gene>
<dbReference type="InterPro" id="IPR005564">
    <property type="entry name" value="Major_capsid_GpE"/>
</dbReference>
<organism evidence="1 2">
    <name type="scientific">Nocardia terpenica</name>
    <dbReference type="NCBI Taxonomy" id="455432"/>
    <lineage>
        <taxon>Bacteria</taxon>
        <taxon>Bacillati</taxon>
        <taxon>Actinomycetota</taxon>
        <taxon>Actinomycetes</taxon>
        <taxon>Mycobacteriales</taxon>
        <taxon>Nocardiaceae</taxon>
        <taxon>Nocardia</taxon>
    </lineage>
</organism>
<comment type="caution">
    <text evidence="1">The sequence shown here is derived from an EMBL/GenBank/DDBJ whole genome shotgun (WGS) entry which is preliminary data.</text>
</comment>
<dbReference type="OrthoDB" id="3196427at2"/>
<dbReference type="Proteomes" id="UP000076512">
    <property type="component" value="Unassembled WGS sequence"/>
</dbReference>
<evidence type="ECO:0000313" key="1">
    <source>
        <dbReference type="EMBL" id="KZM71067.1"/>
    </source>
</evidence>
<dbReference type="Gene3D" id="3.30.1930.10">
    <property type="entry name" value="capsid protein of prophage domain"/>
    <property type="match status" value="1"/>
</dbReference>
<dbReference type="STRING" id="455432.AWN90_41870"/>
<evidence type="ECO:0008006" key="3">
    <source>
        <dbReference type="Google" id="ProtNLM"/>
    </source>
</evidence>